<reference evidence="1" key="2">
    <citation type="journal article" date="2022" name="New Phytol.">
        <title>Evolutionary transition to the ectomycorrhizal habit in the genomes of a hyperdiverse lineage of mushroom-forming fungi.</title>
        <authorList>
            <person name="Looney B."/>
            <person name="Miyauchi S."/>
            <person name="Morin E."/>
            <person name="Drula E."/>
            <person name="Courty P.E."/>
            <person name="Kohler A."/>
            <person name="Kuo A."/>
            <person name="LaButti K."/>
            <person name="Pangilinan J."/>
            <person name="Lipzen A."/>
            <person name="Riley R."/>
            <person name="Andreopoulos W."/>
            <person name="He G."/>
            <person name="Johnson J."/>
            <person name="Nolan M."/>
            <person name="Tritt A."/>
            <person name="Barry K.W."/>
            <person name="Grigoriev I.V."/>
            <person name="Nagy L.G."/>
            <person name="Hibbett D."/>
            <person name="Henrissat B."/>
            <person name="Matheny P.B."/>
            <person name="Labbe J."/>
            <person name="Martin F.M."/>
        </authorList>
    </citation>
    <scope>NUCLEOTIDE SEQUENCE</scope>
    <source>
        <strain evidence="1">HHB10654</strain>
    </source>
</reference>
<protein>
    <submittedName>
        <fullName evidence="1">NAD(P)-binding protein</fullName>
    </submittedName>
</protein>
<evidence type="ECO:0000313" key="1">
    <source>
        <dbReference type="EMBL" id="KAI0059483.1"/>
    </source>
</evidence>
<comment type="caution">
    <text evidence="1">The sequence shown here is derived from an EMBL/GenBank/DDBJ whole genome shotgun (WGS) entry which is preliminary data.</text>
</comment>
<sequence>MSYPSTIKAVGIQQTGGVKVIENVRLPFPEVKPNELVIKVGYPAKYRTRENIRFSWVEWVGVNFVDTIIRSGLYTPAYLPLPVANETSGIIEELPKDETVLYSDAFKSRGFKKGSRVALDTYSVLQEYDTVPWDGNMYALPDDVSTRLGATALLQGITALAQETESYEVKRGDNALVYTVAGGVGLILAQNAKLRGATVIGTTSTPQKAEYAKAYGVDRVILYPSESTVDRVLELTGRQGVEVIYDGVGKDTFEDDLKMIRRKGTLVSFGYASGLVPPVPLTKLVQKNIKLVRPTISNYLATLEERNFYGNELFKLLASVEVDDVRR</sequence>
<proteinExistence type="predicted"/>
<keyword evidence="2" id="KW-1185">Reference proteome</keyword>
<evidence type="ECO:0000313" key="2">
    <source>
        <dbReference type="Proteomes" id="UP000814140"/>
    </source>
</evidence>
<reference evidence="1" key="1">
    <citation type="submission" date="2021-03" db="EMBL/GenBank/DDBJ databases">
        <authorList>
            <consortium name="DOE Joint Genome Institute"/>
            <person name="Ahrendt S."/>
            <person name="Looney B.P."/>
            <person name="Miyauchi S."/>
            <person name="Morin E."/>
            <person name="Drula E."/>
            <person name="Courty P.E."/>
            <person name="Chicoki N."/>
            <person name="Fauchery L."/>
            <person name="Kohler A."/>
            <person name="Kuo A."/>
            <person name="Labutti K."/>
            <person name="Pangilinan J."/>
            <person name="Lipzen A."/>
            <person name="Riley R."/>
            <person name="Andreopoulos W."/>
            <person name="He G."/>
            <person name="Johnson J."/>
            <person name="Barry K.W."/>
            <person name="Grigoriev I.V."/>
            <person name="Nagy L."/>
            <person name="Hibbett D."/>
            <person name="Henrissat B."/>
            <person name="Matheny P.B."/>
            <person name="Labbe J."/>
            <person name="Martin F."/>
        </authorList>
    </citation>
    <scope>NUCLEOTIDE SEQUENCE</scope>
    <source>
        <strain evidence="1">HHB10654</strain>
    </source>
</reference>
<organism evidence="1 2">
    <name type="scientific">Artomyces pyxidatus</name>
    <dbReference type="NCBI Taxonomy" id="48021"/>
    <lineage>
        <taxon>Eukaryota</taxon>
        <taxon>Fungi</taxon>
        <taxon>Dikarya</taxon>
        <taxon>Basidiomycota</taxon>
        <taxon>Agaricomycotina</taxon>
        <taxon>Agaricomycetes</taxon>
        <taxon>Russulales</taxon>
        <taxon>Auriscalpiaceae</taxon>
        <taxon>Artomyces</taxon>
    </lineage>
</organism>
<dbReference type="Proteomes" id="UP000814140">
    <property type="component" value="Unassembled WGS sequence"/>
</dbReference>
<accession>A0ACB8SUG0</accession>
<gene>
    <name evidence="1" type="ORF">BV25DRAFT_1829012</name>
</gene>
<dbReference type="EMBL" id="MU277226">
    <property type="protein sequence ID" value="KAI0059483.1"/>
    <property type="molecule type" value="Genomic_DNA"/>
</dbReference>
<name>A0ACB8SUG0_9AGAM</name>